<reference evidence="2 3" key="1">
    <citation type="submission" date="2018-10" db="EMBL/GenBank/DDBJ databases">
        <title>Sequencing the genomes of 1000 actinobacteria strains.</title>
        <authorList>
            <person name="Klenk H.-P."/>
        </authorList>
    </citation>
    <scope>NUCLEOTIDE SEQUENCE [LARGE SCALE GENOMIC DNA]</scope>
    <source>
        <strain evidence="2 3">DSM 43800</strain>
    </source>
</reference>
<feature type="domain" description="DUF397" evidence="1">
    <location>
        <begin position="7"/>
        <end position="59"/>
    </location>
</feature>
<dbReference type="Pfam" id="PF04149">
    <property type="entry name" value="DUF397"/>
    <property type="match status" value="1"/>
</dbReference>
<gene>
    <name evidence="2" type="ORF">C8E97_2660</name>
</gene>
<comment type="caution">
    <text evidence="2">The sequence shown here is derived from an EMBL/GenBank/DDBJ whole genome shotgun (WGS) entry which is preliminary data.</text>
</comment>
<evidence type="ECO:0000259" key="1">
    <source>
        <dbReference type="Pfam" id="PF04149"/>
    </source>
</evidence>
<dbReference type="RefSeq" id="WP_121005252.1">
    <property type="nucleotide sequence ID" value="NZ_RBXO01000001.1"/>
</dbReference>
<proteinExistence type="predicted"/>
<keyword evidence="3" id="KW-1185">Reference proteome</keyword>
<dbReference type="AlphaFoldDB" id="A0A495VXB8"/>
<sequence>MTSVPTHWRKSSYSAGNGGDCVELAHATTSLLVRDSKNPDGPVLAFDRARFAGFLTALKDA</sequence>
<dbReference type="Proteomes" id="UP000282084">
    <property type="component" value="Unassembled WGS sequence"/>
</dbReference>
<dbReference type="OrthoDB" id="3430276at2"/>
<protein>
    <submittedName>
        <fullName evidence="2">Uncharacterized protein DUF397</fullName>
    </submittedName>
</protein>
<dbReference type="InterPro" id="IPR007278">
    <property type="entry name" value="DUF397"/>
</dbReference>
<organism evidence="2 3">
    <name type="scientific">Saccharothrix australiensis</name>
    <dbReference type="NCBI Taxonomy" id="2072"/>
    <lineage>
        <taxon>Bacteria</taxon>
        <taxon>Bacillati</taxon>
        <taxon>Actinomycetota</taxon>
        <taxon>Actinomycetes</taxon>
        <taxon>Pseudonocardiales</taxon>
        <taxon>Pseudonocardiaceae</taxon>
        <taxon>Saccharothrix</taxon>
    </lineage>
</organism>
<dbReference type="EMBL" id="RBXO01000001">
    <property type="protein sequence ID" value="RKT54071.1"/>
    <property type="molecule type" value="Genomic_DNA"/>
</dbReference>
<evidence type="ECO:0000313" key="2">
    <source>
        <dbReference type="EMBL" id="RKT54071.1"/>
    </source>
</evidence>
<accession>A0A495VXB8</accession>
<name>A0A495VXB8_9PSEU</name>
<evidence type="ECO:0000313" key="3">
    <source>
        <dbReference type="Proteomes" id="UP000282084"/>
    </source>
</evidence>